<evidence type="ECO:0000313" key="3">
    <source>
        <dbReference type="EMBL" id="CAE0711947.1"/>
    </source>
</evidence>
<protein>
    <submittedName>
        <fullName evidence="2">Uncharacterized protein</fullName>
    </submittedName>
</protein>
<dbReference type="AlphaFoldDB" id="A0A6U9WQI3"/>
<sequence length="355" mass="39030">MGGGVDIGGIGVGVGNAVEDELAKLEKTFSDSKGDQEDEATTNKEKSNDVNANATPASNTLLCRGGWRFVVKEVVRSIPFPVVIVDEIQDDADEDDSDMFSTVGSTTSEDDDHDDDHDHDDHDELRTMATPELIGNTMQNVQSIIGQRLEDAIAETKLGPLEKSILEAAKAEGGGNPINPAAIELAVAEEMTAVWEVFQHSLVDDIEPSQRRFAVAIMAAELADLDNNIRKEILLTRDSEDRLRIVLRELKEIVGMAQARKLAATITDEADESEKDLRVGKPQLPPWAKQIKKGTKIEYFWNEEWGWCSGEVAEDPVTIVDELLLTIRFDDGEKHQLPLSGEDKLRWRPGGTGST</sequence>
<proteinExistence type="predicted"/>
<organism evidence="2">
    <name type="scientific">Pseudo-nitzschia australis</name>
    <dbReference type="NCBI Taxonomy" id="44445"/>
    <lineage>
        <taxon>Eukaryota</taxon>
        <taxon>Sar</taxon>
        <taxon>Stramenopiles</taxon>
        <taxon>Ochrophyta</taxon>
        <taxon>Bacillariophyta</taxon>
        <taxon>Bacillariophyceae</taxon>
        <taxon>Bacillariophycidae</taxon>
        <taxon>Bacillariales</taxon>
        <taxon>Bacillariaceae</taxon>
        <taxon>Pseudo-nitzschia</taxon>
    </lineage>
</organism>
<reference evidence="2" key="1">
    <citation type="submission" date="2021-01" db="EMBL/GenBank/DDBJ databases">
        <authorList>
            <person name="Corre E."/>
            <person name="Pelletier E."/>
            <person name="Niang G."/>
            <person name="Scheremetjew M."/>
            <person name="Finn R."/>
            <person name="Kale V."/>
            <person name="Holt S."/>
            <person name="Cochrane G."/>
            <person name="Meng A."/>
            <person name="Brown T."/>
            <person name="Cohen L."/>
        </authorList>
    </citation>
    <scope>NUCLEOTIDE SEQUENCE</scope>
    <source>
        <strain evidence="2">10249 10 AB</strain>
    </source>
</reference>
<gene>
    <name evidence="2" type="ORF">PAUS00366_LOCUS4698</name>
    <name evidence="3" type="ORF">PAUS00366_LOCUS4699</name>
</gene>
<accession>A0A6U9WQI3</accession>
<evidence type="ECO:0000313" key="2">
    <source>
        <dbReference type="EMBL" id="CAE0711946.1"/>
    </source>
</evidence>
<dbReference type="EMBL" id="HBIX01005938">
    <property type="protein sequence ID" value="CAE0711946.1"/>
    <property type="molecule type" value="Transcribed_RNA"/>
</dbReference>
<feature type="compositionally biased region" description="Basic and acidic residues" evidence="1">
    <location>
        <begin position="27"/>
        <end position="48"/>
    </location>
</feature>
<feature type="compositionally biased region" description="Acidic residues" evidence="1">
    <location>
        <begin position="108"/>
        <end position="118"/>
    </location>
</feature>
<name>A0A6U9WQI3_9STRA</name>
<feature type="region of interest" description="Disordered" evidence="1">
    <location>
        <begin position="27"/>
        <end position="57"/>
    </location>
</feature>
<dbReference type="EMBL" id="HBIX01005939">
    <property type="protein sequence ID" value="CAE0711947.1"/>
    <property type="molecule type" value="Transcribed_RNA"/>
</dbReference>
<feature type="region of interest" description="Disordered" evidence="1">
    <location>
        <begin position="93"/>
        <end position="123"/>
    </location>
</feature>
<evidence type="ECO:0000256" key="1">
    <source>
        <dbReference type="SAM" id="MobiDB-lite"/>
    </source>
</evidence>